<dbReference type="Pfam" id="PF00248">
    <property type="entry name" value="Aldo_ket_red"/>
    <property type="match status" value="1"/>
</dbReference>
<dbReference type="PANTHER" id="PTHR43625:SF40">
    <property type="entry name" value="ALDO-KETO REDUCTASE YAKC [NADP(+)]"/>
    <property type="match status" value="1"/>
</dbReference>
<evidence type="ECO:0000313" key="4">
    <source>
        <dbReference type="Proteomes" id="UP001302812"/>
    </source>
</evidence>
<keyword evidence="1" id="KW-0560">Oxidoreductase</keyword>
<reference evidence="3" key="1">
    <citation type="journal article" date="2023" name="Mol. Phylogenet. Evol.">
        <title>Genome-scale phylogeny and comparative genomics of the fungal order Sordariales.</title>
        <authorList>
            <person name="Hensen N."/>
            <person name="Bonometti L."/>
            <person name="Westerberg I."/>
            <person name="Brannstrom I.O."/>
            <person name="Guillou S."/>
            <person name="Cros-Aarteil S."/>
            <person name="Calhoun S."/>
            <person name="Haridas S."/>
            <person name="Kuo A."/>
            <person name="Mondo S."/>
            <person name="Pangilinan J."/>
            <person name="Riley R."/>
            <person name="LaButti K."/>
            <person name="Andreopoulos B."/>
            <person name="Lipzen A."/>
            <person name="Chen C."/>
            <person name="Yan M."/>
            <person name="Daum C."/>
            <person name="Ng V."/>
            <person name="Clum A."/>
            <person name="Steindorff A."/>
            <person name="Ohm R.A."/>
            <person name="Martin F."/>
            <person name="Silar P."/>
            <person name="Natvig D.O."/>
            <person name="Lalanne C."/>
            <person name="Gautier V."/>
            <person name="Ament-Velasquez S.L."/>
            <person name="Kruys A."/>
            <person name="Hutchinson M.I."/>
            <person name="Powell A.J."/>
            <person name="Barry K."/>
            <person name="Miller A.N."/>
            <person name="Grigoriev I.V."/>
            <person name="Debuchy R."/>
            <person name="Gladieux P."/>
            <person name="Hiltunen Thoren M."/>
            <person name="Johannesson H."/>
        </authorList>
    </citation>
    <scope>NUCLEOTIDE SEQUENCE</scope>
    <source>
        <strain evidence="3">CBS 508.74</strain>
    </source>
</reference>
<protein>
    <submittedName>
        <fullName evidence="3">Aldo/keto reductase</fullName>
    </submittedName>
</protein>
<dbReference type="InterPro" id="IPR036812">
    <property type="entry name" value="NAD(P)_OxRdtase_dom_sf"/>
</dbReference>
<dbReference type="InterPro" id="IPR020471">
    <property type="entry name" value="AKR"/>
</dbReference>
<organism evidence="3 4">
    <name type="scientific">Canariomyces notabilis</name>
    <dbReference type="NCBI Taxonomy" id="2074819"/>
    <lineage>
        <taxon>Eukaryota</taxon>
        <taxon>Fungi</taxon>
        <taxon>Dikarya</taxon>
        <taxon>Ascomycota</taxon>
        <taxon>Pezizomycotina</taxon>
        <taxon>Sordariomycetes</taxon>
        <taxon>Sordariomycetidae</taxon>
        <taxon>Sordariales</taxon>
        <taxon>Chaetomiaceae</taxon>
        <taxon>Canariomyces</taxon>
    </lineage>
</organism>
<dbReference type="EMBL" id="MU853359">
    <property type="protein sequence ID" value="KAK4108916.1"/>
    <property type="molecule type" value="Genomic_DNA"/>
</dbReference>
<comment type="caution">
    <text evidence="3">The sequence shown here is derived from an EMBL/GenBank/DDBJ whole genome shotgun (WGS) entry which is preliminary data.</text>
</comment>
<evidence type="ECO:0000313" key="3">
    <source>
        <dbReference type="EMBL" id="KAK4108916.1"/>
    </source>
</evidence>
<dbReference type="Proteomes" id="UP001302812">
    <property type="component" value="Unassembled WGS sequence"/>
</dbReference>
<proteinExistence type="predicted"/>
<dbReference type="SUPFAM" id="SSF51430">
    <property type="entry name" value="NAD(P)-linked oxidoreductase"/>
    <property type="match status" value="1"/>
</dbReference>
<dbReference type="InterPro" id="IPR050791">
    <property type="entry name" value="Aldo-Keto_reductase"/>
</dbReference>
<reference evidence="3" key="2">
    <citation type="submission" date="2023-05" db="EMBL/GenBank/DDBJ databases">
        <authorList>
            <consortium name="Lawrence Berkeley National Laboratory"/>
            <person name="Steindorff A."/>
            <person name="Hensen N."/>
            <person name="Bonometti L."/>
            <person name="Westerberg I."/>
            <person name="Brannstrom I.O."/>
            <person name="Guillou S."/>
            <person name="Cros-Aarteil S."/>
            <person name="Calhoun S."/>
            <person name="Haridas S."/>
            <person name="Kuo A."/>
            <person name="Mondo S."/>
            <person name="Pangilinan J."/>
            <person name="Riley R."/>
            <person name="Labutti K."/>
            <person name="Andreopoulos B."/>
            <person name="Lipzen A."/>
            <person name="Chen C."/>
            <person name="Yanf M."/>
            <person name="Daum C."/>
            <person name="Ng V."/>
            <person name="Clum A."/>
            <person name="Ohm R."/>
            <person name="Martin F."/>
            <person name="Silar P."/>
            <person name="Natvig D."/>
            <person name="Lalanne C."/>
            <person name="Gautier V."/>
            <person name="Ament-Velasquez S.L."/>
            <person name="Kruys A."/>
            <person name="Hutchinson M.I."/>
            <person name="Powell A.J."/>
            <person name="Barry K."/>
            <person name="Miller A.N."/>
            <person name="Grigoriev I.V."/>
            <person name="Debuchy R."/>
            <person name="Gladieux P."/>
            <person name="Thoren M.H."/>
            <person name="Johannesson H."/>
        </authorList>
    </citation>
    <scope>NUCLEOTIDE SEQUENCE</scope>
    <source>
        <strain evidence="3">CBS 508.74</strain>
    </source>
</reference>
<feature type="domain" description="NADP-dependent oxidoreductase" evidence="2">
    <location>
        <begin position="16"/>
        <end position="313"/>
    </location>
</feature>
<dbReference type="AlphaFoldDB" id="A0AAN6QKU6"/>
<dbReference type="GO" id="GO:0016491">
    <property type="term" value="F:oxidoreductase activity"/>
    <property type="evidence" value="ECO:0007669"/>
    <property type="project" value="UniProtKB-KW"/>
</dbReference>
<evidence type="ECO:0000259" key="2">
    <source>
        <dbReference type="Pfam" id="PF00248"/>
    </source>
</evidence>
<dbReference type="PANTHER" id="PTHR43625">
    <property type="entry name" value="AFLATOXIN B1 ALDEHYDE REDUCTASE"/>
    <property type="match status" value="1"/>
</dbReference>
<accession>A0AAN6QKU6</accession>
<dbReference type="GeneID" id="89941174"/>
<gene>
    <name evidence="3" type="ORF">N656DRAFT_792165</name>
</gene>
<dbReference type="GO" id="GO:0005737">
    <property type="term" value="C:cytoplasm"/>
    <property type="evidence" value="ECO:0007669"/>
    <property type="project" value="TreeGrafter"/>
</dbReference>
<dbReference type="RefSeq" id="XP_064666486.1">
    <property type="nucleotide sequence ID" value="XM_064817049.1"/>
</dbReference>
<dbReference type="InterPro" id="IPR023210">
    <property type="entry name" value="NADP_OxRdtase_dom"/>
</dbReference>
<name>A0AAN6QKU6_9PEZI</name>
<dbReference type="Gene3D" id="3.20.20.100">
    <property type="entry name" value="NADP-dependent oxidoreductase domain"/>
    <property type="match status" value="1"/>
</dbReference>
<keyword evidence="4" id="KW-1185">Reference proteome</keyword>
<evidence type="ECO:0000256" key="1">
    <source>
        <dbReference type="ARBA" id="ARBA00023002"/>
    </source>
</evidence>
<dbReference type="PRINTS" id="PR00069">
    <property type="entry name" value="ALDKETRDTASE"/>
</dbReference>
<sequence>MPTRQLGRDGPTIPILGLGLMGLSTFYGTLPPDEERFKFLDRAHELGCVHWDSANMYGDSEELVGRWFERTEKRSDIFLATKFGSYVRPDGTREIRNDPEYIRDTVKESLRRLRTDYIDLLYCHRISGKTPIEDIVETMKELVLSGQVRYLGISECGADTLRRASKIFPIHAYQIEYSPFSLEIEQPAMGDLARTCRDLGIAIVAYSPLGRGMLTGQYKSPDDFEEGDYRRAAPRFSAENFPRNLKLVERLKGIAERKGCTPAQLTLAWVMKQEGVFAIPGTKKVKYLEENLGANEVYLVMTEEEEREIREVVEEAEVHGTRYPEAMMGWLMKDTPPRG</sequence>